<dbReference type="Proteomes" id="UP001049176">
    <property type="component" value="Chromosome 7"/>
</dbReference>
<feature type="compositionally biased region" description="Basic and acidic residues" evidence="1">
    <location>
        <begin position="217"/>
        <end position="226"/>
    </location>
</feature>
<name>A0A9P7RT61_9AGAR</name>
<evidence type="ECO:0000256" key="1">
    <source>
        <dbReference type="SAM" id="MobiDB-lite"/>
    </source>
</evidence>
<feature type="region of interest" description="Disordered" evidence="1">
    <location>
        <begin position="198"/>
        <end position="328"/>
    </location>
</feature>
<feature type="compositionally biased region" description="Polar residues" evidence="1">
    <location>
        <begin position="260"/>
        <end position="269"/>
    </location>
</feature>
<dbReference type="KEGG" id="more:E1B28_011002"/>
<dbReference type="EMBL" id="CM032187">
    <property type="protein sequence ID" value="KAG7089304.1"/>
    <property type="molecule type" value="Genomic_DNA"/>
</dbReference>
<dbReference type="PANTHER" id="PTHR36223">
    <property type="entry name" value="BETA-LACTAMASE-TYPE TRANSPEPTIDASE FOLD DOMAIN CONTAINING PROTEIN"/>
    <property type="match status" value="1"/>
</dbReference>
<evidence type="ECO:0000259" key="2">
    <source>
        <dbReference type="Pfam" id="PF25534"/>
    </source>
</evidence>
<organism evidence="3 4">
    <name type="scientific">Marasmius oreades</name>
    <name type="common">fairy-ring Marasmius</name>
    <dbReference type="NCBI Taxonomy" id="181124"/>
    <lineage>
        <taxon>Eukaryota</taxon>
        <taxon>Fungi</taxon>
        <taxon>Dikarya</taxon>
        <taxon>Basidiomycota</taxon>
        <taxon>Agaricomycotina</taxon>
        <taxon>Agaricomycetes</taxon>
        <taxon>Agaricomycetidae</taxon>
        <taxon>Agaricales</taxon>
        <taxon>Marasmiineae</taxon>
        <taxon>Marasmiaceae</taxon>
        <taxon>Marasmius</taxon>
    </lineage>
</organism>
<protein>
    <recommendedName>
        <fullName evidence="2">DUF7918 domain-containing protein</fullName>
    </recommendedName>
</protein>
<comment type="caution">
    <text evidence="3">The sequence shown here is derived from an EMBL/GenBank/DDBJ whole genome shotgun (WGS) entry which is preliminary data.</text>
</comment>
<dbReference type="Pfam" id="PF25534">
    <property type="entry name" value="DUF7918"/>
    <property type="match status" value="1"/>
</dbReference>
<sequence length="343" mass="38288">MITISDFSAYITVDGQPCQEYGVDVSQETKTAKCWIASEVGKEYEVNWKACALEDSVSARVRIDGHQCQTQLRRTAQAGFMRPIKGMRTGPTTRHRFTFSSVKTTDSDDIFLNSNSEVGEIWLTIQNTRITKTNVPVNPTSVPPEQIFHETTKKCINHQTSFRPTTTPQKTFTDGVDYGDPLAIFCFNYRPLGILQANGLAPPPTPQRSPKRSRSSKKPDAEDVKPKRSPTPTFNSRLLGSKRSRSCINSDTEDVKTKRSPTPTLNSRLLGSKRSRNNANPDAEDVKPQLDISEDKDDAMLRGLQNQTEAVRARQKANAQSSRKKIKREPVVAVTTIDLTLSD</sequence>
<dbReference type="InterPro" id="IPR057678">
    <property type="entry name" value="DUF7918"/>
</dbReference>
<dbReference type="AlphaFoldDB" id="A0A9P7RT61"/>
<dbReference type="PANTHER" id="PTHR36223:SF1">
    <property type="entry name" value="TRANSCRIPTION ELONGATION FACTOR EAF N-TERMINAL DOMAIN-CONTAINING PROTEIN"/>
    <property type="match status" value="1"/>
</dbReference>
<feature type="domain" description="DUF7918" evidence="2">
    <location>
        <begin position="9"/>
        <end position="202"/>
    </location>
</feature>
<accession>A0A9P7RT61</accession>
<evidence type="ECO:0000313" key="4">
    <source>
        <dbReference type="Proteomes" id="UP001049176"/>
    </source>
</evidence>
<reference evidence="3" key="1">
    <citation type="journal article" date="2021" name="Genome Biol. Evol.">
        <title>The assembled and annotated genome of the fairy-ring fungus Marasmius oreades.</title>
        <authorList>
            <person name="Hiltunen M."/>
            <person name="Ament-Velasquez S.L."/>
            <person name="Johannesson H."/>
        </authorList>
    </citation>
    <scope>NUCLEOTIDE SEQUENCE</scope>
    <source>
        <strain evidence="3">03SP1</strain>
    </source>
</reference>
<dbReference type="RefSeq" id="XP_043005774.1">
    <property type="nucleotide sequence ID" value="XM_043155990.1"/>
</dbReference>
<evidence type="ECO:0000313" key="3">
    <source>
        <dbReference type="EMBL" id="KAG7089304.1"/>
    </source>
</evidence>
<proteinExistence type="predicted"/>
<dbReference type="OrthoDB" id="3364132at2759"/>
<gene>
    <name evidence="3" type="ORF">E1B28_011002</name>
</gene>
<keyword evidence="4" id="KW-1185">Reference proteome</keyword>
<dbReference type="GeneID" id="66080077"/>